<proteinExistence type="inferred from homology"/>
<dbReference type="GO" id="GO:0008017">
    <property type="term" value="F:microtubule binding"/>
    <property type="evidence" value="ECO:0007669"/>
    <property type="project" value="TreeGrafter"/>
</dbReference>
<comment type="function">
    <text evidence="10">Acts as a component of the essential kinetochore-associated NDC80 complex, which is required for chromosome segregation and spindle checkpoint activity.</text>
</comment>
<dbReference type="EMBL" id="CP048994">
    <property type="protein sequence ID" value="QID81630.1"/>
    <property type="molecule type" value="Genomic_DNA"/>
</dbReference>
<evidence type="ECO:0000313" key="12">
    <source>
        <dbReference type="EMBL" id="QID81630.1"/>
    </source>
</evidence>
<evidence type="ECO:0000256" key="2">
    <source>
        <dbReference type="ARBA" id="ARBA00022454"/>
    </source>
</evidence>
<dbReference type="Gene3D" id="3.30.160.430">
    <property type="match status" value="1"/>
</dbReference>
<name>A0A6C1DY98_SACPS</name>
<protein>
    <recommendedName>
        <fullName evidence="10">Kinetochore protein Spc24</fullName>
    </recommendedName>
</protein>
<dbReference type="Pfam" id="PF08286">
    <property type="entry name" value="Spc24"/>
    <property type="match status" value="1"/>
</dbReference>
<dbReference type="AlphaFoldDB" id="A0A6C1DY98"/>
<dbReference type="GO" id="GO:0005634">
    <property type="term" value="C:nucleus"/>
    <property type="evidence" value="ECO:0007669"/>
    <property type="project" value="UniProtKB-SubCell"/>
</dbReference>
<evidence type="ECO:0000256" key="11">
    <source>
        <dbReference type="SAM" id="Coils"/>
    </source>
</evidence>
<evidence type="ECO:0000256" key="8">
    <source>
        <dbReference type="ARBA" id="ARBA00023306"/>
    </source>
</evidence>
<dbReference type="InterPro" id="IPR038066">
    <property type="entry name" value="Spc24_Fungi_globular_sf"/>
</dbReference>
<keyword evidence="7 10" id="KW-0539">Nucleus</keyword>
<keyword evidence="9 10" id="KW-0137">Centromere</keyword>
<sequence>MSQKDNLLDNPVEFLKEVRESFDIQQDVDAMKRIRHDLDVIKEESEARISKEHSKVSESNKKLNAERINVAKLEGDLEYTNEESNEFGSKDELVKLLKDLDGLERNIVSLRSELDEKMKLYLKDSEIISTPNGSKIKAKVIEPELEEQSAVTPEANENILKLKLYRSLGVILDLENDQVLINRKNDGNIDILPLDNNLSDFYKTKYIWERLGK</sequence>
<dbReference type="Proteomes" id="UP000501346">
    <property type="component" value="Chromosome ScXIII"/>
</dbReference>
<evidence type="ECO:0000256" key="3">
    <source>
        <dbReference type="ARBA" id="ARBA00022618"/>
    </source>
</evidence>
<dbReference type="OrthoDB" id="3344830at2759"/>
<dbReference type="PANTHER" id="PTHR22142">
    <property type="match status" value="1"/>
</dbReference>
<comment type="similarity">
    <text evidence="1 10">Belongs to the SPC24 family.</text>
</comment>
<dbReference type="GO" id="GO:0051301">
    <property type="term" value="P:cell division"/>
    <property type="evidence" value="ECO:0007669"/>
    <property type="project" value="UniProtKB-UniRule"/>
</dbReference>
<keyword evidence="5 10" id="KW-0995">Kinetochore</keyword>
<keyword evidence="2 10" id="KW-0158">Chromosome</keyword>
<dbReference type="GO" id="GO:0007059">
    <property type="term" value="P:chromosome segregation"/>
    <property type="evidence" value="ECO:0007669"/>
    <property type="project" value="TreeGrafter"/>
</dbReference>
<dbReference type="SUPFAM" id="SSF143026">
    <property type="entry name" value="Kinetochore globular domain"/>
    <property type="match status" value="1"/>
</dbReference>
<reference evidence="12 13" key="1">
    <citation type="journal article" date="2019" name="BMC Genomics">
        <title>Chromosome level assembly and comparative genome analysis confirm lager-brewing yeasts originated from a single hybridization.</title>
        <authorList>
            <person name="Salazar A.N."/>
            <person name="Gorter de Vries A.R."/>
            <person name="van den Broek M."/>
            <person name="Brouwers N."/>
            <person name="de la Torre Cortes P."/>
            <person name="Kuijpers N.G.A."/>
            <person name="Daran J.G."/>
            <person name="Abeel T."/>
        </authorList>
    </citation>
    <scope>NUCLEOTIDE SEQUENCE [LARGE SCALE GENOMIC DNA]</scope>
    <source>
        <strain evidence="12 13">CBS 1483</strain>
    </source>
</reference>
<evidence type="ECO:0000256" key="1">
    <source>
        <dbReference type="ARBA" id="ARBA00007804"/>
    </source>
</evidence>
<dbReference type="GO" id="GO:0031262">
    <property type="term" value="C:Ndc80 complex"/>
    <property type="evidence" value="ECO:0007669"/>
    <property type="project" value="TreeGrafter"/>
</dbReference>
<evidence type="ECO:0000256" key="6">
    <source>
        <dbReference type="ARBA" id="ARBA00023054"/>
    </source>
</evidence>
<evidence type="ECO:0000256" key="5">
    <source>
        <dbReference type="ARBA" id="ARBA00022838"/>
    </source>
</evidence>
<dbReference type="PANTHER" id="PTHR22142:SF2">
    <property type="entry name" value="KINETOCHORE PROTEIN SPC24"/>
    <property type="match status" value="1"/>
</dbReference>
<evidence type="ECO:0000256" key="10">
    <source>
        <dbReference type="RuleBase" id="RU368011"/>
    </source>
</evidence>
<keyword evidence="13" id="KW-1185">Reference proteome</keyword>
<evidence type="ECO:0000256" key="4">
    <source>
        <dbReference type="ARBA" id="ARBA00022776"/>
    </source>
</evidence>
<organism evidence="12 13">
    <name type="scientific">Saccharomyces pastorianus</name>
    <name type="common">Lager yeast</name>
    <name type="synonym">Saccharomyces cerevisiae x Saccharomyces eubayanus</name>
    <dbReference type="NCBI Taxonomy" id="27292"/>
    <lineage>
        <taxon>Eukaryota</taxon>
        <taxon>Fungi</taxon>
        <taxon>Dikarya</taxon>
        <taxon>Ascomycota</taxon>
        <taxon>Saccharomycotina</taxon>
        <taxon>Saccharomycetes</taxon>
        <taxon>Saccharomycetales</taxon>
        <taxon>Saccharomycetaceae</taxon>
        <taxon>Saccharomyces</taxon>
    </lineage>
</organism>
<keyword evidence="8 10" id="KW-0131">Cell cycle</keyword>
<comment type="subunit">
    <text evidence="10">Component of the NDC80 complex.</text>
</comment>
<feature type="coiled-coil region" evidence="11">
    <location>
        <begin position="93"/>
        <end position="120"/>
    </location>
</feature>
<dbReference type="InterPro" id="IPR013252">
    <property type="entry name" value="Ndc80_Spc24"/>
</dbReference>
<comment type="subcellular location">
    <subcellularLocation>
        <location evidence="10">Nucleus</location>
    </subcellularLocation>
    <subcellularLocation>
        <location evidence="10">Chromosome</location>
        <location evidence="10">Centromere</location>
        <location evidence="10">Kinetochore</location>
    </subcellularLocation>
</comment>
<evidence type="ECO:0000313" key="13">
    <source>
        <dbReference type="Proteomes" id="UP000501346"/>
    </source>
</evidence>
<evidence type="ECO:0000256" key="9">
    <source>
        <dbReference type="ARBA" id="ARBA00023328"/>
    </source>
</evidence>
<accession>A0A6C1DY98</accession>
<dbReference type="CDD" id="cd11565">
    <property type="entry name" value="RWD_Spc24"/>
    <property type="match status" value="1"/>
</dbReference>
<keyword evidence="4 10" id="KW-0498">Mitosis</keyword>
<keyword evidence="6 11" id="KW-0175">Coiled coil</keyword>
<dbReference type="SMR" id="A0A6C1DY98"/>
<keyword evidence="3 10" id="KW-0132">Cell division</keyword>
<evidence type="ECO:0000256" key="7">
    <source>
        <dbReference type="ARBA" id="ARBA00023242"/>
    </source>
</evidence>
<gene>
    <name evidence="12" type="primary">SPC24_1</name>
    <name evidence="12" type="ORF">GRS66_004020</name>
</gene>